<reference evidence="3 4" key="1">
    <citation type="submission" date="2019-05" db="EMBL/GenBank/DDBJ databases">
        <title>Mikania micrantha, genome provides insights into the molecular mechanism of rapid growth.</title>
        <authorList>
            <person name="Liu B."/>
        </authorList>
    </citation>
    <scope>NUCLEOTIDE SEQUENCE [LARGE SCALE GENOMIC DNA]</scope>
    <source>
        <strain evidence="3">NLD-2019</strain>
        <tissue evidence="3">Leaf</tissue>
    </source>
</reference>
<name>A0A5N6LH68_9ASTR</name>
<dbReference type="OrthoDB" id="414945at2759"/>
<protein>
    <submittedName>
        <fullName evidence="3">Uncharacterized protein</fullName>
    </submittedName>
</protein>
<dbReference type="Pfam" id="PF07727">
    <property type="entry name" value="RVT_2"/>
    <property type="match status" value="1"/>
</dbReference>
<evidence type="ECO:0000259" key="2">
    <source>
        <dbReference type="Pfam" id="PF25597"/>
    </source>
</evidence>
<dbReference type="AlphaFoldDB" id="A0A5N6LH68"/>
<evidence type="ECO:0000313" key="3">
    <source>
        <dbReference type="EMBL" id="KAD1553683.1"/>
    </source>
</evidence>
<dbReference type="EMBL" id="SZYD01000680">
    <property type="protein sequence ID" value="KAD1553683.1"/>
    <property type="molecule type" value="Genomic_DNA"/>
</dbReference>
<keyword evidence="4" id="KW-1185">Reference proteome</keyword>
<dbReference type="InterPro" id="IPR013103">
    <property type="entry name" value="RVT_2"/>
</dbReference>
<dbReference type="InterPro" id="IPR057670">
    <property type="entry name" value="SH3_retrovirus"/>
</dbReference>
<comment type="caution">
    <text evidence="3">The sequence shown here is derived from an EMBL/GenBank/DDBJ whole genome shotgun (WGS) entry which is preliminary data.</text>
</comment>
<organism evidence="3 4">
    <name type="scientific">Mikania micrantha</name>
    <name type="common">bitter vine</name>
    <dbReference type="NCBI Taxonomy" id="192012"/>
    <lineage>
        <taxon>Eukaryota</taxon>
        <taxon>Viridiplantae</taxon>
        <taxon>Streptophyta</taxon>
        <taxon>Embryophyta</taxon>
        <taxon>Tracheophyta</taxon>
        <taxon>Spermatophyta</taxon>
        <taxon>Magnoliopsida</taxon>
        <taxon>eudicotyledons</taxon>
        <taxon>Gunneridae</taxon>
        <taxon>Pentapetalae</taxon>
        <taxon>asterids</taxon>
        <taxon>campanulids</taxon>
        <taxon>Asterales</taxon>
        <taxon>Asteraceae</taxon>
        <taxon>Asteroideae</taxon>
        <taxon>Heliantheae alliance</taxon>
        <taxon>Eupatorieae</taxon>
        <taxon>Mikania</taxon>
    </lineage>
</organism>
<dbReference type="Pfam" id="PF25597">
    <property type="entry name" value="SH3_retrovirus"/>
    <property type="match status" value="1"/>
</dbReference>
<evidence type="ECO:0000259" key="1">
    <source>
        <dbReference type="Pfam" id="PF07727"/>
    </source>
</evidence>
<evidence type="ECO:0000313" key="4">
    <source>
        <dbReference type="Proteomes" id="UP000326396"/>
    </source>
</evidence>
<proteinExistence type="predicted"/>
<gene>
    <name evidence="3" type="ORF">E3N88_42639</name>
</gene>
<feature type="domain" description="Reverse transcriptase Ty1/copia-type" evidence="1">
    <location>
        <begin position="102"/>
        <end position="146"/>
    </location>
</feature>
<accession>A0A5N6LH68</accession>
<feature type="domain" description="Retroviral polymerase SH3-like" evidence="2">
    <location>
        <begin position="2"/>
        <end position="44"/>
    </location>
</feature>
<dbReference type="Proteomes" id="UP000326396">
    <property type="component" value="Unassembled WGS sequence"/>
</dbReference>
<sequence>MEKKAVCCIFIGYDLERKGWRCCDPSTGNVHVSRNVVFDETSSWWAADNQLLQNTKQLVESLESSLVKWSVIDKTNVDQEIIEETPVSQPYEPAEQPQAPEYETRYKARLVARGFSQMYGLDYENTFSAVAKITTIHVLIALAASKG</sequence>